<feature type="binding site" evidence="12">
    <location>
        <position position="780"/>
    </location>
    <ligand>
        <name>ATP</name>
        <dbReference type="ChEBI" id="CHEBI:30616"/>
    </ligand>
</feature>
<dbReference type="SMART" id="SM00133">
    <property type="entry name" value="S_TK_X"/>
    <property type="match status" value="1"/>
</dbReference>
<feature type="compositionally biased region" description="Basic and acidic residues" evidence="13">
    <location>
        <begin position="393"/>
        <end position="408"/>
    </location>
</feature>
<dbReference type="PRINTS" id="PR00104">
    <property type="entry name" value="CGMPKINASE"/>
</dbReference>
<dbReference type="InterPro" id="IPR002374">
    <property type="entry name" value="cGMP_dep_kinase"/>
</dbReference>
<dbReference type="GO" id="GO:0004692">
    <property type="term" value="F:cGMP-dependent protein kinase activity"/>
    <property type="evidence" value="ECO:0007669"/>
    <property type="project" value="UniProtKB-EC"/>
</dbReference>
<proteinExistence type="inferred from homology"/>
<comment type="catalytic activity">
    <reaction evidence="10">
        <text>L-threonyl-[protein] + ATP = O-phospho-L-threonyl-[protein] + ADP + H(+)</text>
        <dbReference type="Rhea" id="RHEA:46608"/>
        <dbReference type="Rhea" id="RHEA-COMP:11060"/>
        <dbReference type="Rhea" id="RHEA-COMP:11605"/>
        <dbReference type="ChEBI" id="CHEBI:15378"/>
        <dbReference type="ChEBI" id="CHEBI:30013"/>
        <dbReference type="ChEBI" id="CHEBI:30616"/>
        <dbReference type="ChEBI" id="CHEBI:61977"/>
        <dbReference type="ChEBI" id="CHEBI:456216"/>
        <dbReference type="EC" id="2.7.11.12"/>
    </reaction>
</comment>
<dbReference type="InterPro" id="IPR011009">
    <property type="entry name" value="Kinase-like_dom_sf"/>
</dbReference>
<dbReference type="InterPro" id="IPR000719">
    <property type="entry name" value="Prot_kinase_dom"/>
</dbReference>
<dbReference type="Gene3D" id="2.60.120.10">
    <property type="entry name" value="Jelly Rolls"/>
    <property type="match status" value="2"/>
</dbReference>
<evidence type="ECO:0000259" key="16">
    <source>
        <dbReference type="PROSITE" id="PS51285"/>
    </source>
</evidence>
<feature type="domain" description="Protein kinase" evidence="14">
    <location>
        <begin position="750"/>
        <end position="1009"/>
    </location>
</feature>
<feature type="domain" description="AGC-kinase C-terminal" evidence="16">
    <location>
        <begin position="1010"/>
        <end position="1061"/>
    </location>
</feature>
<comment type="similarity">
    <text evidence="1">Belongs to the protein kinase superfamily. AGC Ser/Thr protein kinase family. cGMP subfamily.</text>
</comment>
<feature type="compositionally biased region" description="Basic residues" evidence="13">
    <location>
        <begin position="239"/>
        <end position="249"/>
    </location>
</feature>
<dbReference type="SMART" id="SM00100">
    <property type="entry name" value="cNMP"/>
    <property type="match status" value="2"/>
</dbReference>
<dbReference type="PANTHER" id="PTHR24353">
    <property type="entry name" value="CYCLIC NUCLEOTIDE-DEPENDENT PROTEIN KINASE"/>
    <property type="match status" value="1"/>
</dbReference>
<keyword evidence="9" id="KW-0142">cGMP-binding</keyword>
<evidence type="ECO:0000256" key="1">
    <source>
        <dbReference type="ARBA" id="ARBA00006352"/>
    </source>
</evidence>
<feature type="compositionally biased region" description="Basic and acidic residues" evidence="13">
    <location>
        <begin position="159"/>
        <end position="172"/>
    </location>
</feature>
<evidence type="ECO:0000259" key="15">
    <source>
        <dbReference type="PROSITE" id="PS50042"/>
    </source>
</evidence>
<dbReference type="PROSITE" id="PS00888">
    <property type="entry name" value="CNMP_BINDING_1"/>
    <property type="match status" value="1"/>
</dbReference>
<dbReference type="InterPro" id="IPR008271">
    <property type="entry name" value="Ser/Thr_kinase_AS"/>
</dbReference>
<evidence type="ECO:0000256" key="3">
    <source>
        <dbReference type="ARBA" id="ARBA00022527"/>
    </source>
</evidence>
<comment type="catalytic activity">
    <reaction evidence="11">
        <text>L-seryl-[protein] + ATP = O-phospho-L-seryl-[protein] + ADP + H(+)</text>
        <dbReference type="Rhea" id="RHEA:17989"/>
        <dbReference type="Rhea" id="RHEA-COMP:9863"/>
        <dbReference type="Rhea" id="RHEA-COMP:11604"/>
        <dbReference type="ChEBI" id="CHEBI:15378"/>
        <dbReference type="ChEBI" id="CHEBI:29999"/>
        <dbReference type="ChEBI" id="CHEBI:30616"/>
        <dbReference type="ChEBI" id="CHEBI:83421"/>
        <dbReference type="ChEBI" id="CHEBI:456216"/>
        <dbReference type="EC" id="2.7.11.12"/>
    </reaction>
</comment>
<dbReference type="FunFam" id="2.60.120.10:FF:000064">
    <property type="entry name" value="cGMP-dependent protein kinase, isozyme"/>
    <property type="match status" value="1"/>
</dbReference>
<dbReference type="GO" id="GO:0005524">
    <property type="term" value="F:ATP binding"/>
    <property type="evidence" value="ECO:0007669"/>
    <property type="project" value="UniProtKB-UniRule"/>
</dbReference>
<organism evidence="17">
    <name type="scientific">Menopon gallinae</name>
    <name type="common">poultry shaft louse</name>
    <dbReference type="NCBI Taxonomy" id="328185"/>
    <lineage>
        <taxon>Eukaryota</taxon>
        <taxon>Metazoa</taxon>
        <taxon>Ecdysozoa</taxon>
        <taxon>Arthropoda</taxon>
        <taxon>Hexapoda</taxon>
        <taxon>Insecta</taxon>
        <taxon>Pterygota</taxon>
        <taxon>Neoptera</taxon>
        <taxon>Paraneoptera</taxon>
        <taxon>Psocodea</taxon>
        <taxon>Troctomorpha</taxon>
        <taxon>Phthiraptera</taxon>
        <taxon>Amblycera</taxon>
        <taxon>Menoponidae</taxon>
        <taxon>Menopon</taxon>
    </lineage>
</organism>
<keyword evidence="7" id="KW-0418">Kinase</keyword>
<dbReference type="InterPro" id="IPR000961">
    <property type="entry name" value="AGC-kinase_C"/>
</dbReference>
<dbReference type="AlphaFoldDB" id="A0AAW2HXR4"/>
<feature type="region of interest" description="Disordered" evidence="13">
    <location>
        <begin position="1"/>
        <end position="24"/>
    </location>
</feature>
<dbReference type="PANTHER" id="PTHR24353:SF111">
    <property type="match status" value="1"/>
</dbReference>
<evidence type="ECO:0000256" key="4">
    <source>
        <dbReference type="ARBA" id="ARBA00022535"/>
    </source>
</evidence>
<keyword evidence="4" id="KW-0140">cGMP</keyword>
<dbReference type="PROSITE" id="PS50042">
    <property type="entry name" value="CNMP_BINDING_3"/>
    <property type="match status" value="2"/>
</dbReference>
<dbReference type="Gene3D" id="3.30.200.20">
    <property type="entry name" value="Phosphorylase Kinase, domain 1"/>
    <property type="match status" value="1"/>
</dbReference>
<feature type="compositionally biased region" description="Basic and acidic residues" evidence="13">
    <location>
        <begin position="250"/>
        <end position="259"/>
    </location>
</feature>
<accession>A0AAW2HXR4</accession>
<feature type="domain" description="Cyclic nucleotide-binding" evidence="15">
    <location>
        <begin position="536"/>
        <end position="609"/>
    </location>
</feature>
<evidence type="ECO:0000256" key="6">
    <source>
        <dbReference type="ARBA" id="ARBA00022741"/>
    </source>
</evidence>
<evidence type="ECO:0000313" key="17">
    <source>
        <dbReference type="EMBL" id="KAL0274710.1"/>
    </source>
</evidence>
<dbReference type="FunFam" id="1.10.510.10:FF:000096">
    <property type="entry name" value="cGMP-dependent protein kinase"/>
    <property type="match status" value="1"/>
</dbReference>
<dbReference type="PROSITE" id="PS00107">
    <property type="entry name" value="PROTEIN_KINASE_ATP"/>
    <property type="match status" value="1"/>
</dbReference>
<dbReference type="SUPFAM" id="SSF51206">
    <property type="entry name" value="cAMP-binding domain-like"/>
    <property type="match status" value="2"/>
</dbReference>
<dbReference type="CDD" id="cd00038">
    <property type="entry name" value="CAP_ED"/>
    <property type="match status" value="2"/>
</dbReference>
<dbReference type="InterPro" id="IPR000595">
    <property type="entry name" value="cNMP-bd_dom"/>
</dbReference>
<keyword evidence="8 12" id="KW-0067">ATP-binding</keyword>
<evidence type="ECO:0000256" key="5">
    <source>
        <dbReference type="ARBA" id="ARBA00022679"/>
    </source>
</evidence>
<dbReference type="InterPro" id="IPR017441">
    <property type="entry name" value="Protein_kinase_ATP_BS"/>
</dbReference>
<feature type="region of interest" description="Disordered" evidence="13">
    <location>
        <begin position="441"/>
        <end position="482"/>
    </location>
</feature>
<dbReference type="InterPro" id="IPR018488">
    <property type="entry name" value="cNMP-bd_CS"/>
</dbReference>
<dbReference type="InterPro" id="IPR014710">
    <property type="entry name" value="RmlC-like_jellyroll"/>
</dbReference>
<dbReference type="GO" id="GO:0005737">
    <property type="term" value="C:cytoplasm"/>
    <property type="evidence" value="ECO:0007669"/>
    <property type="project" value="UniProtKB-ARBA"/>
</dbReference>
<comment type="caution">
    <text evidence="17">The sequence shown here is derived from an EMBL/GenBank/DDBJ whole genome shotgun (WGS) entry which is preliminary data.</text>
</comment>
<dbReference type="SMART" id="SM00220">
    <property type="entry name" value="S_TKc"/>
    <property type="match status" value="1"/>
</dbReference>
<name>A0AAW2HXR4_9NEOP</name>
<dbReference type="PROSITE" id="PS00108">
    <property type="entry name" value="PROTEIN_KINASE_ST"/>
    <property type="match status" value="1"/>
</dbReference>
<keyword evidence="3" id="KW-0723">Serine/threonine-protein kinase</keyword>
<dbReference type="EMBL" id="JARGDH010000002">
    <property type="protein sequence ID" value="KAL0274710.1"/>
    <property type="molecule type" value="Genomic_DNA"/>
</dbReference>
<keyword evidence="6 12" id="KW-0547">Nucleotide-binding</keyword>
<evidence type="ECO:0000256" key="8">
    <source>
        <dbReference type="ARBA" id="ARBA00022840"/>
    </source>
</evidence>
<dbReference type="PROSITE" id="PS00889">
    <property type="entry name" value="CNMP_BINDING_2"/>
    <property type="match status" value="2"/>
</dbReference>
<evidence type="ECO:0000256" key="11">
    <source>
        <dbReference type="ARBA" id="ARBA00047462"/>
    </source>
</evidence>
<feature type="domain" description="Cyclic nucleotide-binding" evidence="15">
    <location>
        <begin position="612"/>
        <end position="735"/>
    </location>
</feature>
<feature type="region of interest" description="Disordered" evidence="13">
    <location>
        <begin position="135"/>
        <end position="172"/>
    </location>
</feature>
<evidence type="ECO:0000256" key="12">
    <source>
        <dbReference type="PROSITE-ProRule" id="PRU10141"/>
    </source>
</evidence>
<feature type="region of interest" description="Disordered" evidence="13">
    <location>
        <begin position="223"/>
        <end position="268"/>
    </location>
</feature>
<dbReference type="EC" id="2.7.11.12" evidence="2"/>
<reference evidence="17" key="1">
    <citation type="journal article" date="2024" name="Gigascience">
        <title>Chromosome-level genome of the poultry shaft louse Menopon gallinae provides insight into the host-switching and adaptive evolution of parasitic lice.</title>
        <authorList>
            <person name="Xu Y."/>
            <person name="Ma L."/>
            <person name="Liu S."/>
            <person name="Liang Y."/>
            <person name="Liu Q."/>
            <person name="He Z."/>
            <person name="Tian L."/>
            <person name="Duan Y."/>
            <person name="Cai W."/>
            <person name="Li H."/>
            <person name="Song F."/>
        </authorList>
    </citation>
    <scope>NUCLEOTIDE SEQUENCE</scope>
    <source>
        <strain evidence="17">Cailab_2023a</strain>
    </source>
</reference>
<dbReference type="CDD" id="cd05572">
    <property type="entry name" value="STKc_cGK"/>
    <property type="match status" value="1"/>
</dbReference>
<feature type="region of interest" description="Disordered" evidence="13">
    <location>
        <begin position="1029"/>
        <end position="1061"/>
    </location>
</feature>
<dbReference type="Pfam" id="PF00069">
    <property type="entry name" value="Pkinase"/>
    <property type="match status" value="1"/>
</dbReference>
<dbReference type="SUPFAM" id="SSF56112">
    <property type="entry name" value="Protein kinase-like (PK-like)"/>
    <property type="match status" value="1"/>
</dbReference>
<evidence type="ECO:0000259" key="14">
    <source>
        <dbReference type="PROSITE" id="PS50011"/>
    </source>
</evidence>
<sequence length="1061" mass="120165">MKVKQYPGRAVLVGDTGGAEDSNHSNMELLYESSWENPGWKTQPTKLYTNYRDWLQDSTDSNSDSEESINRYLSGGFESYPNHYYSVNSDASICDRVPAPPENGRCPQNGLARKDAGLRANEEYFNSLNRRHLHATNESSRLNNADGGKDVQRSLSVKSEPRHQRAKTTKLERLIARNGGHDLEPKRHEEQQQQNGQVIAYENGYQPEKWDGAGKPTIKYSKSMRSLKDPDTSQAPRPNLKHSKSMRSLKNRDMQRADRSSVSSEASRFSSNTLRRILKLPDILRSSGNLNRNKEPEDQKTFSPSKSAALLKGFENPVVFSGYEDSPEERLSKLLVNSQPFFTASQSRIDAYNTDGREHSSLYNTDAGLYANLPVEITQSVDNFYGSPGGWSKDSRDSPRSFGEDGDKLDVDKQLRDYYSKRSKDGKSIFKTLTLRLKKKMSGKDKSANADRSDEYERAGLYAKQRTSDAADRASANGETDSDFAIPRPKLIVPVHTYGIRKRRTGNMLQSGRTRSDDASLPASDPKKAHHTSCPEGRVEVSRENKYLSTLAPGKVFGELAILYNCKRTATIKAATDCKLWAIERQCFQTIMMKTGLIRQEEYTDFLKSVPIFKNLPEDTLIKISDVLDECFYNQGDYIVRQGARGDTFFIISKGKVKVTIKQPNTSEEKFIRVLSKGDFFGEKALQGDDLRTANIIADDPEGVTCLVIDRECFNQLISGLDEIRTKYADEVVERRKVNEEFKDLKLSDLRSLATLGVGGFGRVELVQIAGDSTRSFALKQMKKSQIVETRQQQHIMSEKDIMSEANCDFIVKLYKTFKDRKYLYMLMESCLGGELWTILRDKGNFDDSTTRFYTACVVSAFDYLHSRNIIYRDLKPENLLLDVQGYVKLVDFGFAKKLQHGRKTWTFCGTPEYVAPEVILNRGHDISADYWSLGVLMFELLTGTPPFTGTDPMKTYNIILKGIDAIEFPRNITRNANALIKKLCRDNPAERLGYQKGGISEIQKHKWFDGFNWEGLINRTLTPPILPQVKDPLDHSNFDEYPPDAEGPPPDDVSGWDINF</sequence>
<feature type="region of interest" description="Disordered" evidence="13">
    <location>
        <begin position="503"/>
        <end position="536"/>
    </location>
</feature>
<dbReference type="PROSITE" id="PS50011">
    <property type="entry name" value="PROTEIN_KINASE_DOM"/>
    <property type="match status" value="1"/>
</dbReference>
<dbReference type="Pfam" id="PF00027">
    <property type="entry name" value="cNMP_binding"/>
    <property type="match status" value="2"/>
</dbReference>
<evidence type="ECO:0000256" key="13">
    <source>
        <dbReference type="SAM" id="MobiDB-lite"/>
    </source>
</evidence>
<feature type="compositionally biased region" description="Basic and acidic residues" evidence="13">
    <location>
        <begin position="442"/>
        <end position="458"/>
    </location>
</feature>
<dbReference type="PROSITE" id="PS51285">
    <property type="entry name" value="AGC_KINASE_CTER"/>
    <property type="match status" value="1"/>
</dbReference>
<evidence type="ECO:0000256" key="9">
    <source>
        <dbReference type="ARBA" id="ARBA00022992"/>
    </source>
</evidence>
<dbReference type="Gene3D" id="1.10.510.10">
    <property type="entry name" value="Transferase(Phosphotransferase) domain 1"/>
    <property type="match status" value="1"/>
</dbReference>
<dbReference type="InterPro" id="IPR035014">
    <property type="entry name" value="STKc_cGK"/>
</dbReference>
<protein>
    <recommendedName>
        <fullName evidence="2">cGMP-dependent protein kinase</fullName>
        <ecNumber evidence="2">2.7.11.12</ecNumber>
    </recommendedName>
</protein>
<evidence type="ECO:0000256" key="7">
    <source>
        <dbReference type="ARBA" id="ARBA00022777"/>
    </source>
</evidence>
<evidence type="ECO:0000256" key="2">
    <source>
        <dbReference type="ARBA" id="ARBA00012428"/>
    </source>
</evidence>
<dbReference type="GO" id="GO:0030553">
    <property type="term" value="F:cGMP binding"/>
    <property type="evidence" value="ECO:0007669"/>
    <property type="project" value="UniProtKB-KW"/>
</dbReference>
<gene>
    <name evidence="17" type="ORF">PYX00_002773</name>
</gene>
<keyword evidence="5" id="KW-0808">Transferase</keyword>
<evidence type="ECO:0000256" key="10">
    <source>
        <dbReference type="ARBA" id="ARBA00047298"/>
    </source>
</evidence>
<dbReference type="InterPro" id="IPR018490">
    <property type="entry name" value="cNMP-bd_dom_sf"/>
</dbReference>
<feature type="region of interest" description="Disordered" evidence="13">
    <location>
        <begin position="388"/>
        <end position="408"/>
    </location>
</feature>